<accession>A0A9W8I5D5</accession>
<name>A0A9W8I5D5_9FUNG</name>
<proteinExistence type="predicted"/>
<dbReference type="Proteomes" id="UP001139887">
    <property type="component" value="Unassembled WGS sequence"/>
</dbReference>
<organism evidence="1 2">
    <name type="scientific">Coemansia brasiliensis</name>
    <dbReference type="NCBI Taxonomy" id="2650707"/>
    <lineage>
        <taxon>Eukaryota</taxon>
        <taxon>Fungi</taxon>
        <taxon>Fungi incertae sedis</taxon>
        <taxon>Zoopagomycota</taxon>
        <taxon>Kickxellomycotina</taxon>
        <taxon>Kickxellomycetes</taxon>
        <taxon>Kickxellales</taxon>
        <taxon>Kickxellaceae</taxon>
        <taxon>Coemansia</taxon>
    </lineage>
</organism>
<keyword evidence="2" id="KW-1185">Reference proteome</keyword>
<dbReference type="EMBL" id="JANBUW010000205">
    <property type="protein sequence ID" value="KAJ2848156.1"/>
    <property type="molecule type" value="Genomic_DNA"/>
</dbReference>
<feature type="non-terminal residue" evidence="1">
    <location>
        <position position="1"/>
    </location>
</feature>
<protein>
    <submittedName>
        <fullName evidence="1">Uncharacterized protein</fullName>
    </submittedName>
</protein>
<gene>
    <name evidence="1" type="ORF">IWW36_003466</name>
</gene>
<dbReference type="AlphaFoldDB" id="A0A9W8I5D5"/>
<dbReference type="OrthoDB" id="1425072at2759"/>
<evidence type="ECO:0000313" key="1">
    <source>
        <dbReference type="EMBL" id="KAJ2848156.1"/>
    </source>
</evidence>
<reference evidence="1" key="1">
    <citation type="submission" date="2022-07" db="EMBL/GenBank/DDBJ databases">
        <title>Phylogenomic reconstructions and comparative analyses of Kickxellomycotina fungi.</title>
        <authorList>
            <person name="Reynolds N.K."/>
            <person name="Stajich J.E."/>
            <person name="Barry K."/>
            <person name="Grigoriev I.V."/>
            <person name="Crous P."/>
            <person name="Smith M.E."/>
        </authorList>
    </citation>
    <scope>NUCLEOTIDE SEQUENCE</scope>
    <source>
        <strain evidence="1">NRRL 1566</strain>
    </source>
</reference>
<comment type="caution">
    <text evidence="1">The sequence shown here is derived from an EMBL/GenBank/DDBJ whole genome shotgun (WGS) entry which is preliminary data.</text>
</comment>
<evidence type="ECO:0000313" key="2">
    <source>
        <dbReference type="Proteomes" id="UP001139887"/>
    </source>
</evidence>
<sequence>RRDGPPGEFSLLFNACAGPGISLTGEGAWGGGRAALHLELLGAAVTARENPEDRLARGHSRQDVPITASGLLGEQPLVEWNNVGKGSRQNGSVTLGYGLALRDGRAGPAAFCWAGPGCGVCLLRGASALGGRARSAASLHCLRAVGVAAGSNPRGLSQLSVNIQLRTGTDKGNLTV</sequence>